<dbReference type="Proteomes" id="UP000830395">
    <property type="component" value="Chromosome 10"/>
</dbReference>
<reference evidence="1" key="1">
    <citation type="submission" date="2020-02" db="EMBL/GenBank/DDBJ databases">
        <title>Genome sequencing of the panga catfish, Pangasius djambal.</title>
        <authorList>
            <person name="Wen M."/>
            <person name="Zahm M."/>
            <person name="Roques C."/>
            <person name="Cabau C."/>
            <person name="Klopp C."/>
            <person name="Donnadieu C."/>
            <person name="Jouanno E."/>
            <person name="Avarre J.-C."/>
            <person name="Campet M."/>
            <person name="Ha T."/>
            <person name="Dugue R."/>
            <person name="Lampietro C."/>
            <person name="Louis A."/>
            <person name="Herpin A."/>
            <person name="Echchiki A."/>
            <person name="Berthelot C."/>
            <person name="Parey E."/>
            <person name="Roest-Crollius H."/>
            <person name="Braasch I."/>
            <person name="Postlethwait J.H."/>
            <person name="Bobe J."/>
            <person name="Montfort J."/>
            <person name="Bouchez O."/>
            <person name="Begum T."/>
            <person name="Schartl M."/>
            <person name="Gustiano R."/>
            <person name="Guiguen Y."/>
        </authorList>
    </citation>
    <scope>NUCLEOTIDE SEQUENCE</scope>
    <source>
        <strain evidence="1">Pdj_M5554</strain>
    </source>
</reference>
<keyword evidence="2" id="KW-1185">Reference proteome</keyword>
<name>A0ACC5YP14_9TELE</name>
<gene>
    <name evidence="1" type="ORF">PDJAM_G00020970</name>
</gene>
<evidence type="ECO:0000313" key="1">
    <source>
        <dbReference type="EMBL" id="MCJ8737183.1"/>
    </source>
</evidence>
<sequence>MDGTWTRRNFRCLIPHLLFFLMCLRPSSSGDQPQDAQVAECTFGNCTEKIFLPSPYVTWIGSHSITLTWSPLNYTDVVYIPQWTGPTLSGVWTHKENVTEPAYTVEDLQPFTLYKFRIWAVISEIYIVSPESQFYRTEPFGVPTSPVIESVESDSGVCVDVSWSPPENPRGSIVGYNLNLTSHTHILTLTTAENVFFTTFYPTLHNTTYRISIAAVNREGQGVAAEANVTTAPQLERNGVRWVFASRMNSLRKQQEEADLFTAAECLSDRLIMENITGVAVYHNSSLVYFSGGTRIWEKGAGNLTDHSDLKLIHSGHATITALTVDWLYRKLYYVSDGKVHYCKLDDCSHPVDFNLTLDSAPTRIIADPYNGWLFLLLHDGIHRISLPEVSDHTDNLTLVAKTDSVHDFVVNFPNRRLVFYDKGTRTLSAISLDGSLPVSLYSEIKYNVQSVAYEVGHLMLTDGHAVYKQTGNGQVAIFTEFSMDCDIFHSNYGGFGNVRFFGPSSQPYPVPRKPRDLQVLFGSDKATLRWNKPETQNGSSLSAWQNWTYSVKGSLNGLVISEISHIDATYTTVPELQSCQHYVLSVWAVSPGGSSHTVMFQGTTLQPEEDPPYVAGATASEGIWRQQLDSFIFLEMLASSVKDVKDMDWYNNTIFWTNSSGHISWMDVADRSSAPEVFLVSQNMGAHAIAFDWLGQSLYWSCNTNMICRGRLSSPEAEIFLNVNQEIKSILIDSPNAAIYWSTETTLEVCRFDGEKRDLLEKLSVFSGTKIAGITADWTESSLYWLVEDGSFLHLSRAHISSKTVHHVLKWSSSTVLNQQLAFYSGRLVWLDADGKLRIQELNQTTSVVMSPSNTLTAFTLLQRTLKPLPDGFVSAPTVIPSAVSKSSIHLKLNEMEVKIIWDPSSTELGTVFYCVELNVYNIQTEKIHSGSHCPSPNRVSEPFKQINEFKPNTKINITITPYTYWGRGDSTFQTLLIPSGDSATETNAEITLSVVISLLTVIIIVTGVIIYFRRRSKKAPERDMETDLATQGSKLEEIRELVGLGNACYAVSALPIHKEFESLPAFPRECLKLQGLLGSGAFGEVYEGVTVAEHNASGTPETRVAVKTLQTGASHQEKVDFLKEAHLMSQFNHPNILRLLGVCVLNEPHYLILELMEGGDLRSYLRGARATSKNEQLLTLTHLLDISVDVAKGCAYLERLHFVHRDLAARNCLVSGKAYTDSNRVVKIGDFGLARDVYKNDYYRKRGEGLLPVRWMPPESLTDGVFNKYSDVWAFGVLLWETVTLGKQPYPAFSNQEVLHHVNAGGRLPAPAGCSQSLHNVMLSCWRKEPRERPSFRSLLWTLERLRETETRSQDGKTGHVNPAYQEDEEVLEISRGVDTDEGLGSGLTHVISNEGLNYLMYHADDLGDTNSSISLTESSSHTEDR</sequence>
<accession>A0ACC5YP14</accession>
<protein>
    <submittedName>
        <fullName evidence="1">Uncharacterized protein</fullName>
    </submittedName>
</protein>
<dbReference type="EMBL" id="CM040984">
    <property type="protein sequence ID" value="MCJ8737183.1"/>
    <property type="molecule type" value="Genomic_DNA"/>
</dbReference>
<proteinExistence type="predicted"/>
<organism evidence="1 2">
    <name type="scientific">Pangasius djambal</name>
    <dbReference type="NCBI Taxonomy" id="1691987"/>
    <lineage>
        <taxon>Eukaryota</taxon>
        <taxon>Metazoa</taxon>
        <taxon>Chordata</taxon>
        <taxon>Craniata</taxon>
        <taxon>Vertebrata</taxon>
        <taxon>Euteleostomi</taxon>
        <taxon>Actinopterygii</taxon>
        <taxon>Neopterygii</taxon>
        <taxon>Teleostei</taxon>
        <taxon>Ostariophysi</taxon>
        <taxon>Siluriformes</taxon>
        <taxon>Pangasiidae</taxon>
        <taxon>Pangasius</taxon>
    </lineage>
</organism>
<comment type="caution">
    <text evidence="1">The sequence shown here is derived from an EMBL/GenBank/DDBJ whole genome shotgun (WGS) entry which is preliminary data.</text>
</comment>
<evidence type="ECO:0000313" key="2">
    <source>
        <dbReference type="Proteomes" id="UP000830395"/>
    </source>
</evidence>